<proteinExistence type="predicted"/>
<keyword evidence="2" id="KW-1133">Transmembrane helix</keyword>
<evidence type="ECO:0000256" key="1">
    <source>
        <dbReference type="SAM" id="MobiDB-lite"/>
    </source>
</evidence>
<evidence type="ECO:0000313" key="5">
    <source>
        <dbReference type="Proteomes" id="UP001259659"/>
    </source>
</evidence>
<dbReference type="Pfam" id="PF14342">
    <property type="entry name" value="DUF4396"/>
    <property type="match status" value="1"/>
</dbReference>
<feature type="transmembrane region" description="Helical" evidence="2">
    <location>
        <begin position="526"/>
        <end position="549"/>
    </location>
</feature>
<organism evidence="4 5">
    <name type="scientific">Haloarcula saliterrae</name>
    <dbReference type="NCBI Taxonomy" id="2950534"/>
    <lineage>
        <taxon>Archaea</taxon>
        <taxon>Methanobacteriati</taxon>
        <taxon>Methanobacteriota</taxon>
        <taxon>Stenosarchaea group</taxon>
        <taxon>Halobacteria</taxon>
        <taxon>Halobacteriales</taxon>
        <taxon>Haloarculaceae</taxon>
        <taxon>Haloarcula</taxon>
    </lineage>
</organism>
<evidence type="ECO:0000313" key="4">
    <source>
        <dbReference type="EMBL" id="MDS0261938.1"/>
    </source>
</evidence>
<feature type="transmembrane region" description="Helical" evidence="2">
    <location>
        <begin position="400"/>
        <end position="419"/>
    </location>
</feature>
<feature type="domain" description="DUF4396" evidence="3">
    <location>
        <begin position="440"/>
        <end position="591"/>
    </location>
</feature>
<feature type="region of interest" description="Disordered" evidence="1">
    <location>
        <begin position="118"/>
        <end position="139"/>
    </location>
</feature>
<accession>A0ABU2FI51</accession>
<dbReference type="RefSeq" id="WP_310921782.1">
    <property type="nucleotide sequence ID" value="NZ_JAMQON010000009.1"/>
</dbReference>
<keyword evidence="2" id="KW-0812">Transmembrane</keyword>
<dbReference type="Proteomes" id="UP001259659">
    <property type="component" value="Unassembled WGS sequence"/>
</dbReference>
<dbReference type="InterPro" id="IPR025509">
    <property type="entry name" value="DUF4396"/>
</dbReference>
<evidence type="ECO:0000259" key="3">
    <source>
        <dbReference type="Pfam" id="PF14342"/>
    </source>
</evidence>
<feature type="transmembrane region" description="Helical" evidence="2">
    <location>
        <begin position="561"/>
        <end position="581"/>
    </location>
</feature>
<dbReference type="EMBL" id="JAMQON010000009">
    <property type="protein sequence ID" value="MDS0261938.1"/>
    <property type="molecule type" value="Genomic_DNA"/>
</dbReference>
<gene>
    <name evidence="4" type="ORF">NDI56_21255</name>
</gene>
<evidence type="ECO:0000256" key="2">
    <source>
        <dbReference type="SAM" id="Phobius"/>
    </source>
</evidence>
<reference evidence="4 5" key="1">
    <citation type="submission" date="2022-06" db="EMBL/GenBank/DDBJ databases">
        <title>Haloarcula sp. a new haloarchaeum isolate from saline soil.</title>
        <authorList>
            <person name="Strakova D."/>
            <person name="Galisteo C."/>
            <person name="Sanchez-Porro C."/>
            <person name="Ventosa A."/>
        </authorList>
    </citation>
    <scope>NUCLEOTIDE SEQUENCE [LARGE SCALE GENOMIC DNA]</scope>
    <source>
        <strain evidence="4 5">S1CR25-12</strain>
    </source>
</reference>
<protein>
    <submittedName>
        <fullName evidence="4">DUF4396 domain-containing protein</fullName>
    </submittedName>
</protein>
<feature type="transmembrane region" description="Helical" evidence="2">
    <location>
        <begin position="480"/>
        <end position="505"/>
    </location>
</feature>
<feature type="compositionally biased region" description="Polar residues" evidence="1">
    <location>
        <begin position="119"/>
        <end position="139"/>
    </location>
</feature>
<keyword evidence="5" id="KW-1185">Reference proteome</keyword>
<feature type="transmembrane region" description="Helical" evidence="2">
    <location>
        <begin position="439"/>
        <end position="468"/>
    </location>
</feature>
<keyword evidence="2" id="KW-0472">Membrane</keyword>
<name>A0ABU2FI51_9EURY</name>
<sequence length="596" mass="64803">MDAWKTLATVVAALVVVIVAAQPLYVVALTLFDYGQTPDGTYATMQTKDTTRFPADNPAQLSAYTAQAARPPGANASYDTVVRVPEDDWQTALAASRLRAASDAIVLYSDAPVPGDGNGTTATRNASTVQLSGGNPAQTAAQIATRGNDSDDVSPNNVIIVSNESPQWALPAAAWSAYSGDPILYANENGVPNATQRAIDDLNASHAYVLAPPDLVSQNALNELDVEWTRVSGSTPQDHAVEIAKFRDESRDFGWGIDERDKVGYYNTMLVNPDQPAHAVASTNLQWGKAGPILLAHDDGTLPAVTENYLWRIQSSWFSTPAEGPFNHVFVLGPLEVVSWVSQARSDYAVEITPYRLQGPGMSPLDALSASWAAFSLLGASFVYAHIRRRIPETSDWTKLVWPMFTLLLGPIGLGFYWLAYRGREVVERDGHQRVVRPYWLRAASATAMGIAFAASTMIAVAFGLTYFGMPLVVFESPVFMLGSSMVLMMAIVYVVAFLVSWLIFHIPMFEESLDLDRHAATRRGLLAVGVSMTSVSVGMMTMMYFLMMLNLPMMPGDDNILWFGVMVFSTLIGFLIAWPVNGLLVRKNVKPGGAL</sequence>
<comment type="caution">
    <text evidence="4">The sequence shown here is derived from an EMBL/GenBank/DDBJ whole genome shotgun (WGS) entry which is preliminary data.</text>
</comment>